<dbReference type="EMBL" id="JANBVB010000231">
    <property type="protein sequence ID" value="KAJ2896047.1"/>
    <property type="molecule type" value="Genomic_DNA"/>
</dbReference>
<name>A0ACC1M621_9FUNG</name>
<gene>
    <name evidence="1" type="primary">NUP85</name>
    <name evidence="1" type="ORF">IWW38_002133</name>
</gene>
<keyword evidence="2" id="KW-1185">Reference proteome</keyword>
<proteinExistence type="predicted"/>
<evidence type="ECO:0000313" key="1">
    <source>
        <dbReference type="EMBL" id="KAJ2896047.1"/>
    </source>
</evidence>
<protein>
    <submittedName>
        <fullName evidence="1">Nucleoporin nup85</fullName>
    </submittedName>
</protein>
<organism evidence="1 2">
    <name type="scientific">Coemansia aciculifera</name>
    <dbReference type="NCBI Taxonomy" id="417176"/>
    <lineage>
        <taxon>Eukaryota</taxon>
        <taxon>Fungi</taxon>
        <taxon>Fungi incertae sedis</taxon>
        <taxon>Zoopagomycota</taxon>
        <taxon>Kickxellomycotina</taxon>
        <taxon>Kickxellomycetes</taxon>
        <taxon>Kickxellales</taxon>
        <taxon>Kickxellaceae</taxon>
        <taxon>Coemansia</taxon>
    </lineage>
</organism>
<sequence>MPVAAAGEAAGAFAARWRRWHEAAEGVFLGLQPSKGDDSDFLDSPPGEEEEEKEEEGGVEGELRRVVDILRGDADAIAAEGGWWLDVVGALLLYSEPTAQADRLQTLAEAVVSSQFDRRSFARVDRTLYALLTHDLAEFLVLANTLDAWLAAHAADMLTHAGALHGLPVLGLCDVREHFLVALAEAYVAHGGLPWRVGVDYLALCGTAGARAVLAECVERAPLDSDAAVQRALRMCSDYRLPADRIHRLAARRSWQRGRLAPAIQHYARVAGGGGRAAVALITEQVWDQYLASGRLSYAPLVDSIAAAGDPALLRLSGVQFLSRYRDFYALYAARQFRDAAQTLLAIIVADIAPPRAAAELLVDAIPLLEGDDLVFDADQTFELMRCAEALQQKHNKAGAIDEGEFSIFSVACARNLARSFL</sequence>
<dbReference type="Proteomes" id="UP001139981">
    <property type="component" value="Unassembled WGS sequence"/>
</dbReference>
<reference evidence="1" key="1">
    <citation type="submission" date="2022-07" db="EMBL/GenBank/DDBJ databases">
        <title>Phylogenomic reconstructions and comparative analyses of Kickxellomycotina fungi.</title>
        <authorList>
            <person name="Reynolds N.K."/>
            <person name="Stajich J.E."/>
            <person name="Barry K."/>
            <person name="Grigoriev I.V."/>
            <person name="Crous P."/>
            <person name="Smith M.E."/>
        </authorList>
    </citation>
    <scope>NUCLEOTIDE SEQUENCE</scope>
    <source>
        <strain evidence="1">CBS 190363</strain>
    </source>
</reference>
<accession>A0ACC1M621</accession>
<comment type="caution">
    <text evidence="1">The sequence shown here is derived from an EMBL/GenBank/DDBJ whole genome shotgun (WGS) entry which is preliminary data.</text>
</comment>
<evidence type="ECO:0000313" key="2">
    <source>
        <dbReference type="Proteomes" id="UP001139981"/>
    </source>
</evidence>